<feature type="signal peptide" evidence="1">
    <location>
        <begin position="1"/>
        <end position="28"/>
    </location>
</feature>
<reference evidence="3 4" key="1">
    <citation type="submission" date="2015-11" db="EMBL/GenBank/DDBJ databases">
        <title>Genomic analysis of 38 Legionella species identifies large and diverse effector repertoires.</title>
        <authorList>
            <person name="Burstein D."/>
            <person name="Amaro F."/>
            <person name="Zusman T."/>
            <person name="Lifshitz Z."/>
            <person name="Cohen O."/>
            <person name="Gilbert J.A."/>
            <person name="Pupko T."/>
            <person name="Shuman H.A."/>
            <person name="Segal G."/>
        </authorList>
    </citation>
    <scope>NUCLEOTIDE SEQUENCE [LARGE SCALE GENOMIC DNA]</scope>
    <source>
        <strain evidence="3 4">ATCC 49751</strain>
    </source>
</reference>
<dbReference type="eggNOG" id="COG4222">
    <property type="taxonomic scope" value="Bacteria"/>
</dbReference>
<name>A0A0W0VX66_9GAMM</name>
<dbReference type="RefSeq" id="WP_028372848.1">
    <property type="nucleotide sequence ID" value="NZ_CAAAJD010000008.1"/>
</dbReference>
<feature type="chain" id="PRO_5006915201" description="Phytase-like domain-containing protein" evidence="1">
    <location>
        <begin position="29"/>
        <end position="414"/>
    </location>
</feature>
<dbReference type="AlphaFoldDB" id="A0A0W0VX66"/>
<evidence type="ECO:0000259" key="2">
    <source>
        <dbReference type="Pfam" id="PF13449"/>
    </source>
</evidence>
<sequence>MRNSVLKIKQLESTVLFFSLLLSTSLCSQTISETAQNQSIAKYELLNPPRLGVTRAGQPIHLGGFSGLRFVGKKNGKLIFVTHTDRGPNPHAYYKKGILMRPFMLPEFNPRLIFLEVDPPTKTLKIIKQIPLKSDNGQLLTGLPSMRTREHPVNLYGKKLPFDKKGMDLESIDMAADGGYWMGDEYGPSLMYFSSQGKLLALFTPAAGLPKMITQIKPNFGFEGIALHKDKLFAILQGPLNKKNNNKQSKMIRIIEFDTKKRRTVGQYLYILEEPSASIGDMAALGSNRFLVIEQNGRKGQSVLKKIFLIDLANATNIQANKQPPSLNAENLESIQLQQAGVRTVSKKEVLNLAALGIKNKKIEGIALVNQKHIALITDNDFELNGELNQKTGKAKFKKENTILFLIPLDIAKL</sequence>
<dbReference type="Proteomes" id="UP000054869">
    <property type="component" value="Unassembled WGS sequence"/>
</dbReference>
<dbReference type="OrthoDB" id="384721at2"/>
<dbReference type="PANTHER" id="PTHR37957">
    <property type="entry name" value="BLR7070 PROTEIN"/>
    <property type="match status" value="1"/>
</dbReference>
<keyword evidence="4" id="KW-1185">Reference proteome</keyword>
<dbReference type="InterPro" id="IPR027372">
    <property type="entry name" value="Phytase-like_dom"/>
</dbReference>
<dbReference type="Pfam" id="PF13449">
    <property type="entry name" value="Phytase-like"/>
    <property type="match status" value="1"/>
</dbReference>
<keyword evidence="1" id="KW-0732">Signal</keyword>
<comment type="caution">
    <text evidence="3">The sequence shown here is derived from an EMBL/GenBank/DDBJ whole genome shotgun (WGS) entry which is preliminary data.</text>
</comment>
<dbReference type="STRING" id="45067.Llan_0385"/>
<feature type="domain" description="Phytase-like" evidence="2">
    <location>
        <begin position="61"/>
        <end position="382"/>
    </location>
</feature>
<dbReference type="EMBL" id="LNYI01000008">
    <property type="protein sequence ID" value="KTD24823.1"/>
    <property type="molecule type" value="Genomic_DNA"/>
</dbReference>
<evidence type="ECO:0000256" key="1">
    <source>
        <dbReference type="SAM" id="SignalP"/>
    </source>
</evidence>
<evidence type="ECO:0000313" key="3">
    <source>
        <dbReference type="EMBL" id="KTD24823.1"/>
    </source>
</evidence>
<protein>
    <recommendedName>
        <fullName evidence="2">Phytase-like domain-containing protein</fullName>
    </recommendedName>
</protein>
<organism evidence="3 4">
    <name type="scientific">Legionella lansingensis</name>
    <dbReference type="NCBI Taxonomy" id="45067"/>
    <lineage>
        <taxon>Bacteria</taxon>
        <taxon>Pseudomonadati</taxon>
        <taxon>Pseudomonadota</taxon>
        <taxon>Gammaproteobacteria</taxon>
        <taxon>Legionellales</taxon>
        <taxon>Legionellaceae</taxon>
        <taxon>Legionella</taxon>
    </lineage>
</organism>
<dbReference type="PATRIC" id="fig|45067.4.peg.405"/>
<gene>
    <name evidence="3" type="ORF">Llan_0385</name>
</gene>
<dbReference type="PANTHER" id="PTHR37957:SF1">
    <property type="entry name" value="PHYTASE-LIKE DOMAIN-CONTAINING PROTEIN"/>
    <property type="match status" value="1"/>
</dbReference>
<accession>A0A0W0VX66</accession>
<proteinExistence type="predicted"/>
<evidence type="ECO:0000313" key="4">
    <source>
        <dbReference type="Proteomes" id="UP000054869"/>
    </source>
</evidence>